<dbReference type="PROSITE" id="PS50830">
    <property type="entry name" value="TNASE_3"/>
    <property type="match status" value="1"/>
</dbReference>
<dbReference type="GO" id="GO:0016787">
    <property type="term" value="F:hydrolase activity"/>
    <property type="evidence" value="ECO:0007669"/>
    <property type="project" value="UniProtKB-KW"/>
</dbReference>
<feature type="domain" description="TNase-like" evidence="4">
    <location>
        <begin position="26"/>
        <end position="170"/>
    </location>
</feature>
<dbReference type="PANTHER" id="PTHR12302:SF3">
    <property type="entry name" value="SERINE_THREONINE-PROTEIN KINASE 31"/>
    <property type="match status" value="1"/>
</dbReference>
<dbReference type="SMART" id="SM00318">
    <property type="entry name" value="SNc"/>
    <property type="match status" value="1"/>
</dbReference>
<dbReference type="Pfam" id="PF00565">
    <property type="entry name" value="SNase"/>
    <property type="match status" value="1"/>
</dbReference>
<proteinExistence type="predicted"/>
<gene>
    <name evidence="5" type="ORF">ETAA8_00820</name>
</gene>
<dbReference type="Gene3D" id="2.40.50.90">
    <property type="match status" value="1"/>
</dbReference>
<keyword evidence="2" id="KW-0255">Endonuclease</keyword>
<evidence type="ECO:0000313" key="6">
    <source>
        <dbReference type="Proteomes" id="UP000315017"/>
    </source>
</evidence>
<reference evidence="5 6" key="1">
    <citation type="submission" date="2019-02" db="EMBL/GenBank/DDBJ databases">
        <title>Deep-cultivation of Planctomycetes and their phenomic and genomic characterization uncovers novel biology.</title>
        <authorList>
            <person name="Wiegand S."/>
            <person name="Jogler M."/>
            <person name="Boedeker C."/>
            <person name="Pinto D."/>
            <person name="Vollmers J."/>
            <person name="Rivas-Marin E."/>
            <person name="Kohn T."/>
            <person name="Peeters S.H."/>
            <person name="Heuer A."/>
            <person name="Rast P."/>
            <person name="Oberbeckmann S."/>
            <person name="Bunk B."/>
            <person name="Jeske O."/>
            <person name="Meyerdierks A."/>
            <person name="Storesund J.E."/>
            <person name="Kallscheuer N."/>
            <person name="Luecker S."/>
            <person name="Lage O.M."/>
            <person name="Pohl T."/>
            <person name="Merkel B.J."/>
            <person name="Hornburger P."/>
            <person name="Mueller R.-W."/>
            <person name="Bruemmer F."/>
            <person name="Labrenz M."/>
            <person name="Spormann A.M."/>
            <person name="Op den Camp H."/>
            <person name="Overmann J."/>
            <person name="Amann R."/>
            <person name="Jetten M.S.M."/>
            <person name="Mascher T."/>
            <person name="Medema M.H."/>
            <person name="Devos D.P."/>
            <person name="Kaster A.-K."/>
            <person name="Ovreas L."/>
            <person name="Rohde M."/>
            <person name="Galperin M.Y."/>
            <person name="Jogler C."/>
        </authorList>
    </citation>
    <scope>NUCLEOTIDE SEQUENCE [LARGE SCALE GENOMIC DNA]</scope>
    <source>
        <strain evidence="5 6">ETA_A8</strain>
    </source>
</reference>
<sequence length="187" mass="20489">MNGLIRLTGSVSFLTLVIWVNTLHAAPSTNVVVEVIDGDTIKIRHKDDGGGKAGKEAIHCLRGAAAPRLEQPFGKQARDRLKELAVAGKEITHSGPVGRPYKKHSAVRFKNEKGNLAVTMVSEGLAWVIESELEDKHAKPGSSKKLIDEADAMLKAQEEARKAKRGLWSDEKPIAPWEWRGREKAGK</sequence>
<keyword evidence="3" id="KW-0378">Hydrolase</keyword>
<accession>A0A517Y437</accession>
<dbReference type="KEGG" id="aagg:ETAA8_00820"/>
<evidence type="ECO:0000256" key="2">
    <source>
        <dbReference type="ARBA" id="ARBA00022759"/>
    </source>
</evidence>
<organism evidence="5 6">
    <name type="scientific">Anatilimnocola aggregata</name>
    <dbReference type="NCBI Taxonomy" id="2528021"/>
    <lineage>
        <taxon>Bacteria</taxon>
        <taxon>Pseudomonadati</taxon>
        <taxon>Planctomycetota</taxon>
        <taxon>Planctomycetia</taxon>
        <taxon>Pirellulales</taxon>
        <taxon>Pirellulaceae</taxon>
        <taxon>Anatilimnocola</taxon>
    </lineage>
</organism>
<dbReference type="InterPro" id="IPR035437">
    <property type="entry name" value="SNase_OB-fold_sf"/>
</dbReference>
<dbReference type="SUPFAM" id="SSF50199">
    <property type="entry name" value="Staphylococcal nuclease"/>
    <property type="match status" value="1"/>
</dbReference>
<dbReference type="Proteomes" id="UP000315017">
    <property type="component" value="Chromosome"/>
</dbReference>
<keyword evidence="1" id="KW-0540">Nuclease</keyword>
<dbReference type="RefSeq" id="WP_202921466.1">
    <property type="nucleotide sequence ID" value="NZ_CP036274.1"/>
</dbReference>
<protein>
    <recommendedName>
        <fullName evidence="4">TNase-like domain-containing protein</fullName>
    </recommendedName>
</protein>
<evidence type="ECO:0000313" key="5">
    <source>
        <dbReference type="EMBL" id="QDU25021.1"/>
    </source>
</evidence>
<keyword evidence="6" id="KW-1185">Reference proteome</keyword>
<dbReference type="EMBL" id="CP036274">
    <property type="protein sequence ID" value="QDU25021.1"/>
    <property type="molecule type" value="Genomic_DNA"/>
</dbReference>
<name>A0A517Y437_9BACT</name>
<dbReference type="AlphaFoldDB" id="A0A517Y437"/>
<dbReference type="GO" id="GO:0004519">
    <property type="term" value="F:endonuclease activity"/>
    <property type="evidence" value="ECO:0007669"/>
    <property type="project" value="UniProtKB-KW"/>
</dbReference>
<evidence type="ECO:0000259" key="4">
    <source>
        <dbReference type="PROSITE" id="PS50830"/>
    </source>
</evidence>
<evidence type="ECO:0000256" key="3">
    <source>
        <dbReference type="ARBA" id="ARBA00022801"/>
    </source>
</evidence>
<dbReference type="InterPro" id="IPR016071">
    <property type="entry name" value="Staphylococal_nuclease_OB-fold"/>
</dbReference>
<evidence type="ECO:0000256" key="1">
    <source>
        <dbReference type="ARBA" id="ARBA00022722"/>
    </source>
</evidence>
<dbReference type="PANTHER" id="PTHR12302">
    <property type="entry name" value="EBNA2 BINDING PROTEIN P100"/>
    <property type="match status" value="1"/>
</dbReference>